<dbReference type="Gene3D" id="3.30.70.100">
    <property type="match status" value="1"/>
</dbReference>
<dbReference type="Pfam" id="PF04940">
    <property type="entry name" value="BLUF"/>
    <property type="match status" value="1"/>
</dbReference>
<dbReference type="InterPro" id="IPR036046">
    <property type="entry name" value="Acylphosphatase-like_dom_sf"/>
</dbReference>
<evidence type="ECO:0000313" key="2">
    <source>
        <dbReference type="EMBL" id="WEK14841.1"/>
    </source>
</evidence>
<gene>
    <name evidence="2" type="ORF">P0Y48_06530</name>
</gene>
<evidence type="ECO:0000313" key="3">
    <source>
        <dbReference type="Proteomes" id="UP001213972"/>
    </source>
</evidence>
<dbReference type="AlphaFoldDB" id="A0AAJ6B6M1"/>
<dbReference type="Proteomes" id="UP001213972">
    <property type="component" value="Chromosome"/>
</dbReference>
<dbReference type="EMBL" id="CP119321">
    <property type="protein sequence ID" value="WEK14841.1"/>
    <property type="molecule type" value="Genomic_DNA"/>
</dbReference>
<dbReference type="SMART" id="SM01034">
    <property type="entry name" value="BLUF"/>
    <property type="match status" value="1"/>
</dbReference>
<reference evidence="2" key="1">
    <citation type="submission" date="2023-03" db="EMBL/GenBank/DDBJ databases">
        <title>Andean soil-derived lignocellulolytic bacterial consortium as a source of novel taxa and putative plastic-active enzymes.</title>
        <authorList>
            <person name="Diaz-Garcia L."/>
            <person name="Chuvochina M."/>
            <person name="Feuerriegel G."/>
            <person name="Bunk B."/>
            <person name="Sproer C."/>
            <person name="Streit W.R."/>
            <person name="Rodriguez L.M."/>
            <person name="Overmann J."/>
            <person name="Jimenez D.J."/>
        </authorList>
    </citation>
    <scope>NUCLEOTIDE SEQUENCE</scope>
    <source>
        <strain evidence="2">MAG 4610</strain>
    </source>
</reference>
<dbReference type="GO" id="GO:0071949">
    <property type="term" value="F:FAD binding"/>
    <property type="evidence" value="ECO:0007669"/>
    <property type="project" value="InterPro"/>
</dbReference>
<proteinExistence type="predicted"/>
<organism evidence="2 3">
    <name type="scientific">Candidatus Microbacterium phytovorans</name>
    <dbReference type="NCBI Taxonomy" id="3121374"/>
    <lineage>
        <taxon>Bacteria</taxon>
        <taxon>Bacillati</taxon>
        <taxon>Actinomycetota</taxon>
        <taxon>Actinomycetes</taxon>
        <taxon>Micrococcales</taxon>
        <taxon>Microbacteriaceae</taxon>
        <taxon>Microbacterium</taxon>
    </lineage>
</organism>
<evidence type="ECO:0000259" key="1">
    <source>
        <dbReference type="PROSITE" id="PS50925"/>
    </source>
</evidence>
<dbReference type="PROSITE" id="PS50925">
    <property type="entry name" value="BLUF"/>
    <property type="match status" value="1"/>
</dbReference>
<name>A0AAJ6B6M1_9MICO</name>
<accession>A0AAJ6B6M1</accession>
<sequence>MSLHSAASAEHLYSLVYTSEALTPFDDDSLRTLLTDSRAANHHAGITGILLYRDGRFVQFLEGPEGSVRSLMRTISDDPRHHRVRVLVDGYPKDRQFSAWTMGYEPISTEPTAPPEGFRDTFTDIEAVDDNDAVLRAARELALWFRVRSDRSR</sequence>
<dbReference type="GO" id="GO:0009882">
    <property type="term" value="F:blue light photoreceptor activity"/>
    <property type="evidence" value="ECO:0007669"/>
    <property type="project" value="InterPro"/>
</dbReference>
<feature type="domain" description="BLUF" evidence="1">
    <location>
        <begin position="12"/>
        <end position="103"/>
    </location>
</feature>
<dbReference type="InterPro" id="IPR007024">
    <property type="entry name" value="BLUF_domain"/>
</dbReference>
<dbReference type="SUPFAM" id="SSF54975">
    <property type="entry name" value="Acylphosphatase/BLUF domain-like"/>
    <property type="match status" value="1"/>
</dbReference>
<protein>
    <submittedName>
        <fullName evidence="2">BLUF domain-containing protein</fullName>
    </submittedName>
</protein>